<proteinExistence type="predicted"/>
<evidence type="ECO:0000256" key="1">
    <source>
        <dbReference type="SAM" id="MobiDB-lite"/>
    </source>
</evidence>
<dbReference type="EMBL" id="GL945476">
    <property type="protein sequence ID" value="EGO02530.1"/>
    <property type="molecule type" value="Genomic_DNA"/>
</dbReference>
<keyword evidence="3" id="KW-1185">Reference proteome</keyword>
<feature type="compositionally biased region" description="Low complexity" evidence="1">
    <location>
        <begin position="8"/>
        <end position="28"/>
    </location>
</feature>
<protein>
    <submittedName>
        <fullName evidence="2">Uncharacterized protein</fullName>
    </submittedName>
</protein>
<sequence>MEFPDNGTDNLNSNSSTSHSPTPAAPTTEQSASQFHCSSQREEFLKPPADITPLLALAYTSQDEWFDEKVAAEQQYWRCMMQLQIYKADLIAVVQGCHQADEDIQGL</sequence>
<name>F8PLP8_SERL3</name>
<dbReference type="AlphaFoldDB" id="F8PLP8"/>
<evidence type="ECO:0000313" key="2">
    <source>
        <dbReference type="EMBL" id="EGO02530.1"/>
    </source>
</evidence>
<reference evidence="3" key="1">
    <citation type="journal article" date="2011" name="Science">
        <title>The plant cell wall-decomposing machinery underlies the functional diversity of forest fungi.</title>
        <authorList>
            <person name="Eastwood D.C."/>
            <person name="Floudas D."/>
            <person name="Binder M."/>
            <person name="Majcherczyk A."/>
            <person name="Schneider P."/>
            <person name="Aerts A."/>
            <person name="Asiegbu F.O."/>
            <person name="Baker S.E."/>
            <person name="Barry K."/>
            <person name="Bendiksby M."/>
            <person name="Blumentritt M."/>
            <person name="Coutinho P.M."/>
            <person name="Cullen D."/>
            <person name="de Vries R.P."/>
            <person name="Gathman A."/>
            <person name="Goodell B."/>
            <person name="Henrissat B."/>
            <person name="Ihrmark K."/>
            <person name="Kauserud H."/>
            <person name="Kohler A."/>
            <person name="LaButti K."/>
            <person name="Lapidus A."/>
            <person name="Lavin J.L."/>
            <person name="Lee Y.-H."/>
            <person name="Lindquist E."/>
            <person name="Lilly W."/>
            <person name="Lucas S."/>
            <person name="Morin E."/>
            <person name="Murat C."/>
            <person name="Oguiza J.A."/>
            <person name="Park J."/>
            <person name="Pisabarro A.G."/>
            <person name="Riley R."/>
            <person name="Rosling A."/>
            <person name="Salamov A."/>
            <person name="Schmidt O."/>
            <person name="Schmutz J."/>
            <person name="Skrede I."/>
            <person name="Stenlid J."/>
            <person name="Wiebenga A."/>
            <person name="Xie X."/>
            <person name="Kuees U."/>
            <person name="Hibbett D.S."/>
            <person name="Hoffmeister D."/>
            <person name="Hoegberg N."/>
            <person name="Martin F."/>
            <person name="Grigoriev I.V."/>
            <person name="Watkinson S.C."/>
        </authorList>
    </citation>
    <scope>NUCLEOTIDE SEQUENCE [LARGE SCALE GENOMIC DNA]</scope>
    <source>
        <strain evidence="3">strain S7.3</strain>
    </source>
</reference>
<organism evidence="3">
    <name type="scientific">Serpula lacrymans var. lacrymans (strain S7.3)</name>
    <name type="common">Dry rot fungus</name>
    <dbReference type="NCBI Taxonomy" id="936435"/>
    <lineage>
        <taxon>Eukaryota</taxon>
        <taxon>Fungi</taxon>
        <taxon>Dikarya</taxon>
        <taxon>Basidiomycota</taxon>
        <taxon>Agaricomycotina</taxon>
        <taxon>Agaricomycetes</taxon>
        <taxon>Agaricomycetidae</taxon>
        <taxon>Boletales</taxon>
        <taxon>Coniophorineae</taxon>
        <taxon>Serpulaceae</taxon>
        <taxon>Serpula</taxon>
    </lineage>
</organism>
<dbReference type="InParanoid" id="F8PLP8"/>
<feature type="compositionally biased region" description="Polar residues" evidence="1">
    <location>
        <begin position="29"/>
        <end position="38"/>
    </location>
</feature>
<dbReference type="Proteomes" id="UP000008063">
    <property type="component" value="Unassembled WGS sequence"/>
</dbReference>
<dbReference type="HOGENOM" id="CLU_2211576_0_0_1"/>
<gene>
    <name evidence="2" type="ORF">SERLA73DRAFT_70033</name>
</gene>
<feature type="region of interest" description="Disordered" evidence="1">
    <location>
        <begin position="1"/>
        <end position="42"/>
    </location>
</feature>
<accession>F8PLP8</accession>
<evidence type="ECO:0000313" key="3">
    <source>
        <dbReference type="Proteomes" id="UP000008063"/>
    </source>
</evidence>